<proteinExistence type="predicted"/>
<name>F4A018_MAHA5</name>
<dbReference type="AlphaFoldDB" id="F4A018"/>
<dbReference type="GO" id="GO:0005975">
    <property type="term" value="P:carbohydrate metabolic process"/>
    <property type="evidence" value="ECO:0007669"/>
    <property type="project" value="InterPro"/>
</dbReference>
<dbReference type="Pfam" id="PF12215">
    <property type="entry name" value="Glyco_hydr_116N"/>
    <property type="match status" value="1"/>
</dbReference>
<dbReference type="RefSeq" id="WP_013780269.1">
    <property type="nucleotide sequence ID" value="NC_015520.1"/>
</dbReference>
<dbReference type="InterPro" id="IPR024462">
    <property type="entry name" value="GH116_N"/>
</dbReference>
<accession>F4A018</accession>
<dbReference type="GO" id="GO:0008422">
    <property type="term" value="F:beta-glucosidase activity"/>
    <property type="evidence" value="ECO:0007669"/>
    <property type="project" value="TreeGrafter"/>
</dbReference>
<dbReference type="InterPro" id="IPR012341">
    <property type="entry name" value="6hp_glycosidase-like_sf"/>
</dbReference>
<organism evidence="3 4">
    <name type="scientific">Mahella australiensis (strain DSM 15567 / CIP 107919 / 50-1 BON)</name>
    <dbReference type="NCBI Taxonomy" id="697281"/>
    <lineage>
        <taxon>Bacteria</taxon>
        <taxon>Bacillati</taxon>
        <taxon>Bacillota</taxon>
        <taxon>Clostridia</taxon>
        <taxon>Thermoanaerobacterales</taxon>
        <taxon>Thermoanaerobacterales Family IV. Incertae Sedis</taxon>
        <taxon>Mahella</taxon>
    </lineage>
</organism>
<dbReference type="InterPro" id="IPR006775">
    <property type="entry name" value="GH116_catalytic"/>
</dbReference>
<feature type="domain" description="Glycosyl-hydrolase family 116 catalytic region" evidence="1">
    <location>
        <begin position="463"/>
        <end position="769"/>
    </location>
</feature>
<dbReference type="STRING" id="697281.Mahau_0633"/>
<dbReference type="eggNOG" id="COG4354">
    <property type="taxonomic scope" value="Bacteria"/>
</dbReference>
<gene>
    <name evidence="3" type="ordered locus">Mahau_0633</name>
</gene>
<reference evidence="4" key="1">
    <citation type="submission" date="2010-11" db="EMBL/GenBank/DDBJ databases">
        <title>The complete genome of Mahella australiensis DSM 15567.</title>
        <authorList>
            <consortium name="US DOE Joint Genome Institute (JGI-PGF)"/>
            <person name="Lucas S."/>
            <person name="Copeland A."/>
            <person name="Lapidus A."/>
            <person name="Bruce D."/>
            <person name="Goodwin L."/>
            <person name="Pitluck S."/>
            <person name="Kyrpides N."/>
            <person name="Mavromatis K."/>
            <person name="Pagani I."/>
            <person name="Ivanova N."/>
            <person name="Teshima H."/>
            <person name="Brettin T."/>
            <person name="Detter J.C."/>
            <person name="Han C."/>
            <person name="Tapia R."/>
            <person name="Land M."/>
            <person name="Hauser L."/>
            <person name="Markowitz V."/>
            <person name="Cheng J.-F."/>
            <person name="Hugenholtz P."/>
            <person name="Woyke T."/>
            <person name="Wu D."/>
            <person name="Spring S."/>
            <person name="Pukall R."/>
            <person name="Steenblock K."/>
            <person name="Schneider S."/>
            <person name="Klenk H.-P."/>
            <person name="Eisen J.A."/>
        </authorList>
    </citation>
    <scope>NUCLEOTIDE SEQUENCE [LARGE SCALE GENOMIC DNA]</scope>
    <source>
        <strain evidence="4">DSM 15567 / CIP 107919 / 50-1 BON</strain>
    </source>
</reference>
<protein>
    <recommendedName>
        <fullName evidence="5">Glucosylceramidase</fullName>
    </recommendedName>
</protein>
<reference evidence="3 4" key="2">
    <citation type="journal article" date="2011" name="Stand. Genomic Sci.">
        <title>Complete genome sequence of Mahella australiensis type strain (50-1 BON).</title>
        <authorList>
            <person name="Sikorski J."/>
            <person name="Teshima H."/>
            <person name="Nolan M."/>
            <person name="Lucas S."/>
            <person name="Hammon N."/>
            <person name="Deshpande S."/>
            <person name="Cheng J.F."/>
            <person name="Pitluck S."/>
            <person name="Liolios K."/>
            <person name="Pagani I."/>
            <person name="Ivanova N."/>
            <person name="Huntemann M."/>
            <person name="Mavromatis K."/>
            <person name="Ovchinikova G."/>
            <person name="Pati A."/>
            <person name="Tapia R."/>
            <person name="Han C."/>
            <person name="Goodwin L."/>
            <person name="Chen A."/>
            <person name="Palaniappan K."/>
            <person name="Land M."/>
            <person name="Hauser L."/>
            <person name="Ngatchou-Djao O.D."/>
            <person name="Rohde M."/>
            <person name="Pukall R."/>
            <person name="Spring S."/>
            <person name="Abt B."/>
            <person name="Goker M."/>
            <person name="Detter J.C."/>
            <person name="Woyke T."/>
            <person name="Bristow J."/>
            <person name="Markowitz V."/>
            <person name="Hugenholtz P."/>
            <person name="Eisen J.A."/>
            <person name="Kyrpides N.C."/>
            <person name="Klenk H.P."/>
            <person name="Lapidus A."/>
        </authorList>
    </citation>
    <scope>NUCLEOTIDE SEQUENCE [LARGE SCALE GENOMIC DNA]</scope>
    <source>
        <strain evidence="4">DSM 15567 / CIP 107919 / 50-1 BON</strain>
    </source>
</reference>
<evidence type="ECO:0000259" key="1">
    <source>
        <dbReference type="Pfam" id="PF04685"/>
    </source>
</evidence>
<dbReference type="EMBL" id="CP002360">
    <property type="protein sequence ID" value="AEE95836.1"/>
    <property type="molecule type" value="Genomic_DNA"/>
</dbReference>
<evidence type="ECO:0000259" key="2">
    <source>
        <dbReference type="Pfam" id="PF12215"/>
    </source>
</evidence>
<dbReference type="Proteomes" id="UP000008457">
    <property type="component" value="Chromosome"/>
</dbReference>
<dbReference type="OrthoDB" id="1007311at2"/>
<dbReference type="Pfam" id="PF04685">
    <property type="entry name" value="DUF608"/>
    <property type="match status" value="1"/>
</dbReference>
<dbReference type="InterPro" id="IPR052566">
    <property type="entry name" value="Non-lysos_glucosylceramidase"/>
</dbReference>
<dbReference type="HOGENOM" id="CLU_010759_0_0_9"/>
<sequence>MDNSYFIYGGKRLNEISFPLGGIGTGCIGLAGNGRLIDWEIQNRPNKGSYNGYSHFAVKVEKENEVIDTRILNGDLHPPYSGNYAASHFNSFGFGPPRAYLSGVPHFRDVEFKGEFPIAELSFIDKTFPGNVKMTAFNPFIPLHDKDSSLPAAFFEISITNTTNETLHYTVVSCMGNVNGGYNEYAKKGPAQGIKMTCIGLTPDDVRYGDLTVATDMDDVSYQEYWYRGSWFDDLEIYWSDLNKLGKFINRSYKDKGYSNGTGSGNAVDMSTLATHFSLDAGQTKNVRFILTWYYPNCANYWSQNSQQSCCGCQTSQKGQWKNYYASLFEDSFACAQYCLKNWDRLYEQTLCFKNALFSSTLPSAIIDAVSANLSILKTPTCLRLEDGSFYGFEGCHCDSGCCEGSCTHVWNYAYALPFLFPKLERSMRELDYKYNMREDGGMSFRLQLPLGSPRSSFRPCADGQFGGVIKTYREWKISGDDEWLKSLWPRVKKSIEYAWVDTNEDRWDPEQKGVLTGRQHHTLDMELFGPNSWLTGFYLAALKAGAEMASYVGDEQAAQRYTDIFRRGKAWADSNLFNGEYYYHLIDLQDKSILERFDTDKTGTLIGDSTIKAYWDEERGQIKYQVGEGCIIDQVLAQWHANLIGLGEIFDPGNTRKAVYAVYKNNFKKMREVFNPCRVFSLNDESGMIICSYPAGRKKPAISVPYAQETMNGFEYQAAEHLIQKGFIREGEEVVRAIRERYDGQKRNPWNEFECGSNYARSMASYALLLSYSGFVFDMTKHLIGFNPVIDDTPFRVFWSLESGWGTFERTEDGVELKVLYGYLDIATLRLPFIRNRHIDSIAYDVNKEANYHRNEDDIVFDSTVKIEAGSSLAIKLRS</sequence>
<keyword evidence="4" id="KW-1185">Reference proteome</keyword>
<dbReference type="PANTHER" id="PTHR12654">
    <property type="entry name" value="BILE ACID BETA-GLUCOSIDASE-RELATED"/>
    <property type="match status" value="1"/>
</dbReference>
<evidence type="ECO:0008006" key="5">
    <source>
        <dbReference type="Google" id="ProtNLM"/>
    </source>
</evidence>
<evidence type="ECO:0000313" key="4">
    <source>
        <dbReference type="Proteomes" id="UP000008457"/>
    </source>
</evidence>
<dbReference type="InterPro" id="IPR008928">
    <property type="entry name" value="6-hairpin_glycosidase_sf"/>
</dbReference>
<dbReference type="PANTHER" id="PTHR12654:SF0">
    <property type="entry name" value="NON-LYSOSOMAL GLUCOSYLCERAMIDASE"/>
    <property type="match status" value="1"/>
</dbReference>
<dbReference type="KEGG" id="mas:Mahau_0633"/>
<evidence type="ECO:0000313" key="3">
    <source>
        <dbReference type="EMBL" id="AEE95836.1"/>
    </source>
</evidence>
<feature type="domain" description="Glycosyl-hydrolase family 116 N-terminal" evidence="2">
    <location>
        <begin position="18"/>
        <end position="345"/>
    </location>
</feature>
<dbReference type="Gene3D" id="1.50.10.10">
    <property type="match status" value="1"/>
</dbReference>
<dbReference type="SUPFAM" id="SSF48208">
    <property type="entry name" value="Six-hairpin glycosidases"/>
    <property type="match status" value="1"/>
</dbReference>